<organism evidence="2 3">
    <name type="scientific">Limoniibacter endophyticus</name>
    <dbReference type="NCBI Taxonomy" id="1565040"/>
    <lineage>
        <taxon>Bacteria</taxon>
        <taxon>Pseudomonadati</taxon>
        <taxon>Pseudomonadota</taxon>
        <taxon>Alphaproteobacteria</taxon>
        <taxon>Hyphomicrobiales</taxon>
        <taxon>Bartonellaceae</taxon>
        <taxon>Limoniibacter</taxon>
    </lineage>
</organism>
<feature type="chain" id="PRO_5035308889" description="Chemotaxis protein MotC" evidence="1">
    <location>
        <begin position="20"/>
        <end position="394"/>
    </location>
</feature>
<comment type="caution">
    <text evidence="2">The sequence shown here is derived from an EMBL/GenBank/DDBJ whole genome shotgun (WGS) entry which is preliminary data.</text>
</comment>
<evidence type="ECO:0000256" key="1">
    <source>
        <dbReference type="SAM" id="SignalP"/>
    </source>
</evidence>
<dbReference type="EMBL" id="BMZO01000002">
    <property type="protein sequence ID" value="GHC64514.1"/>
    <property type="molecule type" value="Genomic_DNA"/>
</dbReference>
<evidence type="ECO:0000313" key="3">
    <source>
        <dbReference type="Proteomes" id="UP000641137"/>
    </source>
</evidence>
<protein>
    <recommendedName>
        <fullName evidence="4">Chemotaxis protein MotC</fullName>
    </recommendedName>
</protein>
<gene>
    <name evidence="2" type="ORF">GCM10010136_06530</name>
</gene>
<keyword evidence="1" id="KW-0732">Signal</keyword>
<sequence length="394" mass="43298">MKAASLALLLLGYALFPLAASESLDDDLQPYQMVRSLQNLQDRIADGDHAVMPMQNKLLAMIDTRLRATTAQEFKDRRNVYALLVYAMSGGNPRTASELLPMVDPTIASPALIEGIRAHAEGRPGAALPALLKFNPMSLAPEIGAPLALLLGNLVSSVDKAHAARYLDMARLLAPGTLIEEAALRRTLDLSLQMDDPERFRNAASEYVRRFILSPYAGQFASGFINGVLKFDDQIAFSEIAELANEMGLERRQYIFLELARFAAIEGKNELARMASEKAQTTGQEPGEHDAMRAQLYSSVSSVAMENVEETMERLHAIDRDKLNRDDRHLLDAALNVAATMLAPPLAAKPADQLDAVIVEDTTPARPLRDVPPDSRLERSRAMLADIDRLLEGR</sequence>
<keyword evidence="3" id="KW-1185">Reference proteome</keyword>
<proteinExistence type="predicted"/>
<reference evidence="2" key="1">
    <citation type="journal article" date="2014" name="Int. J. Syst. Evol. Microbiol.">
        <title>Complete genome sequence of Corynebacterium casei LMG S-19264T (=DSM 44701T), isolated from a smear-ripened cheese.</title>
        <authorList>
            <consortium name="US DOE Joint Genome Institute (JGI-PGF)"/>
            <person name="Walter F."/>
            <person name="Albersmeier A."/>
            <person name="Kalinowski J."/>
            <person name="Ruckert C."/>
        </authorList>
    </citation>
    <scope>NUCLEOTIDE SEQUENCE</scope>
    <source>
        <strain evidence="2">KCTC 42097</strain>
    </source>
</reference>
<evidence type="ECO:0008006" key="4">
    <source>
        <dbReference type="Google" id="ProtNLM"/>
    </source>
</evidence>
<name>A0A8J3DEV4_9HYPH</name>
<reference evidence="2" key="2">
    <citation type="submission" date="2020-09" db="EMBL/GenBank/DDBJ databases">
        <authorList>
            <person name="Sun Q."/>
            <person name="Kim S."/>
        </authorList>
    </citation>
    <scope>NUCLEOTIDE SEQUENCE</scope>
    <source>
        <strain evidence="2">KCTC 42097</strain>
    </source>
</reference>
<evidence type="ECO:0000313" key="2">
    <source>
        <dbReference type="EMBL" id="GHC64514.1"/>
    </source>
</evidence>
<dbReference type="Proteomes" id="UP000641137">
    <property type="component" value="Unassembled WGS sequence"/>
</dbReference>
<accession>A0A8J3DEV4</accession>
<dbReference type="AlphaFoldDB" id="A0A8J3DEV4"/>
<feature type="signal peptide" evidence="1">
    <location>
        <begin position="1"/>
        <end position="19"/>
    </location>
</feature>
<dbReference type="RefSeq" id="WP_189487892.1">
    <property type="nucleotide sequence ID" value="NZ_BMZO01000002.1"/>
</dbReference>